<keyword evidence="2 3" id="KW-0802">TPR repeat</keyword>
<feature type="compositionally biased region" description="Acidic residues" evidence="4">
    <location>
        <begin position="21"/>
        <end position="49"/>
    </location>
</feature>
<dbReference type="SMART" id="SM00028">
    <property type="entry name" value="TPR"/>
    <property type="match status" value="9"/>
</dbReference>
<sequence>MADNPTPDNPTTDDSLAEGAMMDDETFAESMDDLFGDYDDDSSEEEASPSDDRFMYYMDEGNNAAWDQNWPMAIDAFTHAVQEQPDNPDGHINLGLALLSNGQLPQALKVYKRAHQLAPDDPLPLERSADVLERMGQLREAAQQYVKVSEVYLGLRDLDKAIANWERATQLTPGLVSVHARLAQAYERIGDKKRAMREYLTLAFNFQRLSDTDKAIRAVERALRLDRNNSQALNTLRALRSGSEVILPDEITQRQAPQIINDTGNLSDLTLDFEDEEDISHANPLGPLGEALDEALKMLADYVVESGLSGFVGPALQAMERQRQGENPQAIEAYEEALSEGLDHPALQMNLGGLYTLMDDAKNALHHLGEAVATSRLKAGALHGMGKAHYSLGNHQQAARYLIESLRTVDTALAVGTAEVKDLTNVYDSLNNTLKGRSTEALSIVNERLLSLLTGTDWKQRVVDTRRHLDETLRDEGTEGMVDILVAKGGHRLAEAVSTIDRYIRQGLYTLAIDEAQATIEKSPFYLPVHVRMAEVMMKEGRIRQAINKYNTVARAYLVREEHDRAASILGMVLEMAPLDVDVRMNLIELLESQGRSNEALDQYIALAETYQQLGDFDRANQTYVASERLARRIEAPVERLVQIKQYIADISQMRLNTRQAQRVYEEILEIQPQNEKALRSIIDIYYAQGNNVEAVKRLDILLSVYARQRKIKEITTLLEGLVRSNGQDTALRARLASIYRRVGQNQKAIEQLDALGELQLDAGLTRDAAKTIRQIIGLKPDRIEDYKRLLSQLNG</sequence>
<proteinExistence type="predicted"/>
<keyword evidence="6" id="KW-1185">Reference proteome</keyword>
<dbReference type="SUPFAM" id="SSF48452">
    <property type="entry name" value="TPR-like"/>
    <property type="match status" value="3"/>
</dbReference>
<feature type="region of interest" description="Disordered" evidence="4">
    <location>
        <begin position="1"/>
        <end position="51"/>
    </location>
</feature>
<evidence type="ECO:0000313" key="5">
    <source>
        <dbReference type="EMBL" id="QPC81753.1"/>
    </source>
</evidence>
<dbReference type="KEGG" id="pmet:G4Y79_18980"/>
<organism evidence="5 6">
    <name type="scientific">Phototrophicus methaneseepsis</name>
    <dbReference type="NCBI Taxonomy" id="2710758"/>
    <lineage>
        <taxon>Bacteria</taxon>
        <taxon>Bacillati</taxon>
        <taxon>Chloroflexota</taxon>
        <taxon>Candidatus Thermofontia</taxon>
        <taxon>Phototrophicales</taxon>
        <taxon>Phototrophicaceae</taxon>
        <taxon>Phototrophicus</taxon>
    </lineage>
</organism>
<evidence type="ECO:0000256" key="2">
    <source>
        <dbReference type="ARBA" id="ARBA00022803"/>
    </source>
</evidence>
<protein>
    <submittedName>
        <fullName evidence="5">Tetratricopeptide repeat protein</fullName>
    </submittedName>
</protein>
<dbReference type="RefSeq" id="WP_195169824.1">
    <property type="nucleotide sequence ID" value="NZ_CP062983.1"/>
</dbReference>
<gene>
    <name evidence="5" type="ORF">G4Y79_18980</name>
</gene>
<feature type="repeat" description="TPR" evidence="3">
    <location>
        <begin position="142"/>
        <end position="175"/>
    </location>
</feature>
<feature type="repeat" description="TPR" evidence="3">
    <location>
        <begin position="88"/>
        <end position="121"/>
    </location>
</feature>
<dbReference type="AlphaFoldDB" id="A0A7S8E7E2"/>
<dbReference type="Pfam" id="PF13432">
    <property type="entry name" value="TPR_16"/>
    <property type="match status" value="3"/>
</dbReference>
<dbReference type="Gene3D" id="1.25.40.10">
    <property type="entry name" value="Tetratricopeptide repeat domain"/>
    <property type="match status" value="6"/>
</dbReference>
<dbReference type="InterPro" id="IPR051012">
    <property type="entry name" value="CellSynth/LPSAsmb/PSIAsmb"/>
</dbReference>
<evidence type="ECO:0000256" key="4">
    <source>
        <dbReference type="SAM" id="MobiDB-lite"/>
    </source>
</evidence>
<keyword evidence="1" id="KW-0677">Repeat</keyword>
<evidence type="ECO:0000313" key="6">
    <source>
        <dbReference type="Proteomes" id="UP000594468"/>
    </source>
</evidence>
<dbReference type="InterPro" id="IPR011990">
    <property type="entry name" value="TPR-like_helical_dom_sf"/>
</dbReference>
<dbReference type="PANTHER" id="PTHR45586:SF14">
    <property type="entry name" value="TETRATRICOPEPTIDE TPR_2 REPEAT PROTEIN"/>
    <property type="match status" value="1"/>
</dbReference>
<evidence type="ECO:0000256" key="3">
    <source>
        <dbReference type="PROSITE-ProRule" id="PRU00339"/>
    </source>
</evidence>
<dbReference type="EMBL" id="CP062983">
    <property type="protein sequence ID" value="QPC81753.1"/>
    <property type="molecule type" value="Genomic_DNA"/>
</dbReference>
<feature type="repeat" description="TPR" evidence="3">
    <location>
        <begin position="196"/>
        <end position="229"/>
    </location>
</feature>
<accession>A0A7S8E7E2</accession>
<dbReference type="Proteomes" id="UP000594468">
    <property type="component" value="Chromosome"/>
</dbReference>
<dbReference type="InterPro" id="IPR019734">
    <property type="entry name" value="TPR_rpt"/>
</dbReference>
<reference evidence="5 6" key="1">
    <citation type="submission" date="2020-02" db="EMBL/GenBank/DDBJ databases">
        <authorList>
            <person name="Zheng R.K."/>
            <person name="Sun C.M."/>
        </authorList>
    </citation>
    <scope>NUCLEOTIDE SEQUENCE [LARGE SCALE GENOMIC DNA]</scope>
    <source>
        <strain evidence="6">rifampicinis</strain>
    </source>
</reference>
<feature type="compositionally biased region" description="Low complexity" evidence="4">
    <location>
        <begin position="1"/>
        <end position="14"/>
    </location>
</feature>
<dbReference type="PANTHER" id="PTHR45586">
    <property type="entry name" value="TPR REPEAT-CONTAINING PROTEIN PA4667"/>
    <property type="match status" value="1"/>
</dbReference>
<dbReference type="PROSITE" id="PS50005">
    <property type="entry name" value="TPR"/>
    <property type="match status" value="3"/>
</dbReference>
<name>A0A7S8E7E2_9CHLR</name>
<evidence type="ECO:0000256" key="1">
    <source>
        <dbReference type="ARBA" id="ARBA00022737"/>
    </source>
</evidence>